<dbReference type="GO" id="GO:0050661">
    <property type="term" value="F:NADP binding"/>
    <property type="evidence" value="ECO:0007669"/>
    <property type="project" value="InterPro"/>
</dbReference>
<keyword evidence="10" id="KW-0274">FAD</keyword>
<comment type="catalytic activity">
    <reaction evidence="24">
        <text>hypotaurine + NADPH + O2 + H(+) = taurine + NADP(+) + H2O</text>
        <dbReference type="Rhea" id="RHEA:69819"/>
        <dbReference type="ChEBI" id="CHEBI:15377"/>
        <dbReference type="ChEBI" id="CHEBI:15378"/>
        <dbReference type="ChEBI" id="CHEBI:15379"/>
        <dbReference type="ChEBI" id="CHEBI:57783"/>
        <dbReference type="ChEBI" id="CHEBI:57853"/>
        <dbReference type="ChEBI" id="CHEBI:58349"/>
        <dbReference type="ChEBI" id="CHEBI:507393"/>
        <dbReference type="EC" id="1.14.13.8"/>
    </reaction>
    <physiologicalReaction direction="left-to-right" evidence="24">
        <dbReference type="Rhea" id="RHEA:69820"/>
    </physiologicalReaction>
</comment>
<dbReference type="InterPro" id="IPR002253">
    <property type="entry name" value="Flavin_mOase_1"/>
</dbReference>
<dbReference type="EC" id="1.14.13.8" evidence="6"/>
<evidence type="ECO:0000256" key="25">
    <source>
        <dbReference type="ARBA" id="ARBA00048088"/>
    </source>
</evidence>
<dbReference type="PRINTS" id="PR01121">
    <property type="entry name" value="FMOXYGENASE1"/>
</dbReference>
<evidence type="ECO:0000256" key="9">
    <source>
        <dbReference type="ARBA" id="ARBA00022824"/>
    </source>
</evidence>
<evidence type="ECO:0000256" key="15">
    <source>
        <dbReference type="ARBA" id="ARBA00023136"/>
    </source>
</evidence>
<evidence type="ECO:0000256" key="11">
    <source>
        <dbReference type="ARBA" id="ARBA00022857"/>
    </source>
</evidence>
<evidence type="ECO:0000256" key="17">
    <source>
        <dbReference type="ARBA" id="ARBA00029725"/>
    </source>
</evidence>
<keyword evidence="15 27" id="KW-0472">Membrane</keyword>
<keyword evidence="9" id="KW-0256">Endoplasmic reticulum</keyword>
<feature type="non-terminal residue" evidence="28">
    <location>
        <position position="1"/>
    </location>
</feature>
<evidence type="ECO:0000256" key="3">
    <source>
        <dbReference type="ARBA" id="ARBA00005465"/>
    </source>
</evidence>
<dbReference type="EC" id="1.14.13.148" evidence="18"/>
<feature type="transmembrane region" description="Helical" evidence="27">
    <location>
        <begin position="348"/>
        <end position="370"/>
    </location>
</feature>
<protein>
    <recommendedName>
        <fullName evidence="19">Flavin-containing monooxygenase 1</fullName>
        <ecNumber evidence="18">1.14.13.148</ecNumber>
        <ecNumber evidence="6">1.14.13.8</ecNumber>
        <ecNumber evidence="5">1.4.3.2</ecNumber>
    </recommendedName>
    <alternativeName>
        <fullName evidence="21">Dimethylaniline monooxygenase [N-oxide-forming] 1</fullName>
    </alternativeName>
    <alternativeName>
        <fullName evidence="17">Dimethylaniline oxidase 1</fullName>
    </alternativeName>
    <alternativeName>
        <fullName evidence="20">Trimethylamine monooxygenase</fullName>
    </alternativeName>
</protein>
<dbReference type="InterPro" id="IPR036188">
    <property type="entry name" value="FAD/NAD-bd_sf"/>
</dbReference>
<comment type="catalytic activity">
    <reaction evidence="23">
        <text>hypotaurine + NADH + O2 + H(+) = taurine + NAD(+) + H2O</text>
        <dbReference type="Rhea" id="RHEA:74111"/>
        <dbReference type="ChEBI" id="CHEBI:15377"/>
        <dbReference type="ChEBI" id="CHEBI:15378"/>
        <dbReference type="ChEBI" id="CHEBI:15379"/>
        <dbReference type="ChEBI" id="CHEBI:57540"/>
        <dbReference type="ChEBI" id="CHEBI:57853"/>
        <dbReference type="ChEBI" id="CHEBI:57945"/>
        <dbReference type="ChEBI" id="CHEBI:507393"/>
        <dbReference type="EC" id="1.14.13.8"/>
    </reaction>
    <physiologicalReaction direction="left-to-right" evidence="23">
        <dbReference type="Rhea" id="RHEA:74112"/>
    </physiologicalReaction>
</comment>
<evidence type="ECO:0000256" key="2">
    <source>
        <dbReference type="ARBA" id="ARBA00004389"/>
    </source>
</evidence>
<keyword evidence="13" id="KW-0560">Oxidoreductase</keyword>
<organism evidence="28 29">
    <name type="scientific">Ophiophagus hannah</name>
    <name type="common">King cobra</name>
    <name type="synonym">Naja hannah</name>
    <dbReference type="NCBI Taxonomy" id="8665"/>
    <lineage>
        <taxon>Eukaryota</taxon>
        <taxon>Metazoa</taxon>
        <taxon>Chordata</taxon>
        <taxon>Craniata</taxon>
        <taxon>Vertebrata</taxon>
        <taxon>Euteleostomi</taxon>
        <taxon>Lepidosauria</taxon>
        <taxon>Squamata</taxon>
        <taxon>Bifurcata</taxon>
        <taxon>Unidentata</taxon>
        <taxon>Episquamata</taxon>
        <taxon>Toxicofera</taxon>
        <taxon>Serpentes</taxon>
        <taxon>Colubroidea</taxon>
        <taxon>Elapidae</taxon>
        <taxon>Elapinae</taxon>
        <taxon>Ophiophagus</taxon>
    </lineage>
</organism>
<evidence type="ECO:0000256" key="1">
    <source>
        <dbReference type="ARBA" id="ARBA00001974"/>
    </source>
</evidence>
<reference evidence="28 29" key="1">
    <citation type="journal article" date="2013" name="Proc. Natl. Acad. Sci. U.S.A.">
        <title>The king cobra genome reveals dynamic gene evolution and adaptation in the snake venom system.</title>
        <authorList>
            <person name="Vonk F.J."/>
            <person name="Casewell N.R."/>
            <person name="Henkel C.V."/>
            <person name="Heimberg A.M."/>
            <person name="Jansen H.J."/>
            <person name="McCleary R.J."/>
            <person name="Kerkkamp H.M."/>
            <person name="Vos R.A."/>
            <person name="Guerreiro I."/>
            <person name="Calvete J.J."/>
            <person name="Wuster W."/>
            <person name="Woods A.E."/>
            <person name="Logan J.M."/>
            <person name="Harrison R.A."/>
            <person name="Castoe T.A."/>
            <person name="de Koning A.P."/>
            <person name="Pollock D.D."/>
            <person name="Yandell M."/>
            <person name="Calderon D."/>
            <person name="Renjifo C."/>
            <person name="Currier R.B."/>
            <person name="Salgado D."/>
            <person name="Pla D."/>
            <person name="Sanz L."/>
            <person name="Hyder A.S."/>
            <person name="Ribeiro J.M."/>
            <person name="Arntzen J.W."/>
            <person name="van den Thillart G.E."/>
            <person name="Boetzer M."/>
            <person name="Pirovano W."/>
            <person name="Dirks R.P."/>
            <person name="Spaink H.P."/>
            <person name="Duboule D."/>
            <person name="McGlinn E."/>
            <person name="Kini R.M."/>
            <person name="Richardson M.K."/>
        </authorList>
    </citation>
    <scope>NUCLEOTIDE SEQUENCE</scope>
    <source>
        <tissue evidence="28">Blood</tissue>
    </source>
</reference>
<gene>
    <name evidence="28" type="primary">FMO3</name>
    <name evidence="28" type="ORF">L345_09151</name>
</gene>
<dbReference type="OrthoDB" id="66881at2759"/>
<evidence type="ECO:0000256" key="8">
    <source>
        <dbReference type="ARBA" id="ARBA00022692"/>
    </source>
</evidence>
<dbReference type="AlphaFoldDB" id="V8NS48"/>
<evidence type="ECO:0000256" key="10">
    <source>
        <dbReference type="ARBA" id="ARBA00022827"/>
    </source>
</evidence>
<sequence length="371" mass="42579">VSGLASIKCCLDEGLEPTCFERSESIGGLWRFMESPEEGRASIYRSVFTNSCKEMMCYMDFPFPENFPNYMHNSKLQEYIELYAKHFDLLKYIQFKKHSDFHVSGQWDVETQKDGKLESITFDAVMVCSGHHVYPSIPVDSFPGLEKFQGAFFHSREYKGPEKFRGKKVLVIGLGNSGSDIAVELSHTASQVCISSRSGSWIMSRVWDKGYPWDMLIITRFESFLKDALPTAISDWLYVRKMNRWFRHENYGLMPVNGFGQTDTLQTDYIAYMDELSSNIDVKPNIPLLFLTDPWLALKVFFGPCSPYQFRLTGPGKWDGARDAILTQWDRTLKVTRTRTVPNSQKCFSFSVLLKILVIPLLLAAIFIVLN</sequence>
<dbReference type="EC" id="1.4.3.2" evidence="5"/>
<keyword evidence="16" id="KW-0325">Glycoprotein</keyword>
<evidence type="ECO:0000256" key="19">
    <source>
        <dbReference type="ARBA" id="ARBA00034536"/>
    </source>
</evidence>
<dbReference type="GO" id="GO:0001716">
    <property type="term" value="F:L-amino-acid oxidase activity"/>
    <property type="evidence" value="ECO:0007669"/>
    <property type="project" value="UniProtKB-EC"/>
</dbReference>
<evidence type="ECO:0000256" key="22">
    <source>
        <dbReference type="ARBA" id="ARBA00045957"/>
    </source>
</evidence>
<dbReference type="SUPFAM" id="SSF51905">
    <property type="entry name" value="FAD/NAD(P)-binding domain"/>
    <property type="match status" value="1"/>
</dbReference>
<evidence type="ECO:0000256" key="18">
    <source>
        <dbReference type="ARBA" id="ARBA00034528"/>
    </source>
</evidence>
<evidence type="ECO:0000256" key="7">
    <source>
        <dbReference type="ARBA" id="ARBA00022630"/>
    </source>
</evidence>
<keyword evidence="12 27" id="KW-1133">Transmembrane helix</keyword>
<keyword evidence="11" id="KW-0521">NADP</keyword>
<dbReference type="EMBL" id="AZIM01001994">
    <property type="protein sequence ID" value="ETE65079.1"/>
    <property type="molecule type" value="Genomic_DNA"/>
</dbReference>
<evidence type="ECO:0000256" key="12">
    <source>
        <dbReference type="ARBA" id="ARBA00022989"/>
    </source>
</evidence>
<evidence type="ECO:0000256" key="13">
    <source>
        <dbReference type="ARBA" id="ARBA00023002"/>
    </source>
</evidence>
<accession>V8NS48</accession>
<comment type="similarity">
    <text evidence="3">Belongs to the flavin monoamine oxidase family. FIG1 subfamily.</text>
</comment>
<keyword evidence="14 28" id="KW-0503">Monooxygenase</keyword>
<comment type="subcellular location">
    <subcellularLocation>
        <location evidence="2">Endoplasmic reticulum membrane</location>
        <topology evidence="2">Single-pass membrane protein</topology>
    </subcellularLocation>
</comment>
<dbReference type="GO" id="GO:0050660">
    <property type="term" value="F:flavin adenine dinucleotide binding"/>
    <property type="evidence" value="ECO:0007669"/>
    <property type="project" value="InterPro"/>
</dbReference>
<dbReference type="GO" id="GO:0004499">
    <property type="term" value="F:N,N-dimethylaniline monooxygenase activity"/>
    <property type="evidence" value="ECO:0007669"/>
    <property type="project" value="InterPro"/>
</dbReference>
<dbReference type="PIRSF" id="PIRSF000332">
    <property type="entry name" value="FMO"/>
    <property type="match status" value="1"/>
</dbReference>
<comment type="similarity">
    <text evidence="4">Belongs to the FMO family.</text>
</comment>
<keyword evidence="8 27" id="KW-0812">Transmembrane</keyword>
<evidence type="ECO:0000256" key="6">
    <source>
        <dbReference type="ARBA" id="ARBA00012850"/>
    </source>
</evidence>
<evidence type="ECO:0000256" key="16">
    <source>
        <dbReference type="ARBA" id="ARBA00023180"/>
    </source>
</evidence>
<dbReference type="Proteomes" id="UP000018936">
    <property type="component" value="Unassembled WGS sequence"/>
</dbReference>
<comment type="cofactor">
    <cofactor evidence="1">
        <name>FAD</name>
        <dbReference type="ChEBI" id="CHEBI:57692"/>
    </cofactor>
</comment>
<name>V8NS48_OPHHA</name>
<comment type="function">
    <text evidence="22">Broad spectrum monooxygenase that catalyzes the oxygenation of a wide variety of nitrogen- and sulfur-containing compounds including xenobiotics. Catalyzes the S-oxygenation of hypotaurine to produce taurine, an organic osmolyte involved in cell volume regulation as well as a variety of cytoprotective and developmental processes. In vitro, catalyzes the N-oxygenation of trimethylamine (TMA) to produce trimethylamine N-oxide (TMAO) and could therefore participate to the detoxification of this compound that is generated by the action of gut microbiota from dietary precursors such as choline, choline containing compounds, betaine or L-carnitine.</text>
</comment>
<evidence type="ECO:0000313" key="28">
    <source>
        <dbReference type="EMBL" id="ETE65079.1"/>
    </source>
</evidence>
<evidence type="ECO:0000256" key="14">
    <source>
        <dbReference type="ARBA" id="ARBA00023033"/>
    </source>
</evidence>
<evidence type="ECO:0000256" key="24">
    <source>
        <dbReference type="ARBA" id="ARBA00048041"/>
    </source>
</evidence>
<dbReference type="PANTHER" id="PTHR23023">
    <property type="entry name" value="DIMETHYLANILINE MONOOXYGENASE"/>
    <property type="match status" value="1"/>
</dbReference>
<evidence type="ECO:0000256" key="20">
    <source>
        <dbReference type="ARBA" id="ARBA00034554"/>
    </source>
</evidence>
<dbReference type="InterPro" id="IPR020946">
    <property type="entry name" value="Flavin_mOase-like"/>
</dbReference>
<evidence type="ECO:0000256" key="4">
    <source>
        <dbReference type="ARBA" id="ARBA00009183"/>
    </source>
</evidence>
<dbReference type="GO" id="GO:0034899">
    <property type="term" value="F:trimethylamine monooxygenase activity"/>
    <property type="evidence" value="ECO:0007669"/>
    <property type="project" value="UniProtKB-EC"/>
</dbReference>
<evidence type="ECO:0000256" key="21">
    <source>
        <dbReference type="ARBA" id="ARBA00034561"/>
    </source>
</evidence>
<dbReference type="InterPro" id="IPR000960">
    <property type="entry name" value="Flavin_mOase"/>
</dbReference>
<dbReference type="PRINTS" id="PR00370">
    <property type="entry name" value="FMOXYGENASE"/>
</dbReference>
<keyword evidence="7" id="KW-0285">Flavoprotein</keyword>
<evidence type="ECO:0000313" key="29">
    <source>
        <dbReference type="Proteomes" id="UP000018936"/>
    </source>
</evidence>
<dbReference type="FunFam" id="3.50.50.60:FF:000159">
    <property type="entry name" value="Dimethylaniline monooxygenase [N-oxide-forming]"/>
    <property type="match status" value="1"/>
</dbReference>
<evidence type="ECO:0000256" key="27">
    <source>
        <dbReference type="SAM" id="Phobius"/>
    </source>
</evidence>
<proteinExistence type="inferred from homology"/>
<keyword evidence="29" id="KW-1185">Reference proteome</keyword>
<evidence type="ECO:0000256" key="23">
    <source>
        <dbReference type="ARBA" id="ARBA00047338"/>
    </source>
</evidence>
<dbReference type="GO" id="GO:0005789">
    <property type="term" value="C:endoplasmic reticulum membrane"/>
    <property type="evidence" value="ECO:0007669"/>
    <property type="project" value="UniProtKB-SubCell"/>
</dbReference>
<comment type="catalytic activity">
    <reaction evidence="26">
        <text>N,N-dimethylaniline + NADPH + O2 + H(+) = N,N-dimethylaniline N-oxide + NADP(+) + H2O</text>
        <dbReference type="Rhea" id="RHEA:24468"/>
        <dbReference type="ChEBI" id="CHEBI:15377"/>
        <dbReference type="ChEBI" id="CHEBI:15378"/>
        <dbReference type="ChEBI" id="CHEBI:15379"/>
        <dbReference type="ChEBI" id="CHEBI:16269"/>
        <dbReference type="ChEBI" id="CHEBI:17735"/>
        <dbReference type="ChEBI" id="CHEBI:57783"/>
        <dbReference type="ChEBI" id="CHEBI:58349"/>
        <dbReference type="EC" id="1.14.13.8"/>
    </reaction>
    <physiologicalReaction direction="left-to-right" evidence="26">
        <dbReference type="Rhea" id="RHEA:24469"/>
    </physiologicalReaction>
</comment>
<dbReference type="Gene3D" id="3.50.50.60">
    <property type="entry name" value="FAD/NAD(P)-binding domain"/>
    <property type="match status" value="1"/>
</dbReference>
<feature type="non-terminal residue" evidence="28">
    <location>
        <position position="371"/>
    </location>
</feature>
<dbReference type="Pfam" id="PF00743">
    <property type="entry name" value="FMO-like"/>
    <property type="match status" value="1"/>
</dbReference>
<comment type="catalytic activity">
    <reaction evidence="25">
        <text>trimethylamine + NADPH + O2 = trimethylamine N-oxide + NADP(+) + H2O</text>
        <dbReference type="Rhea" id="RHEA:31979"/>
        <dbReference type="ChEBI" id="CHEBI:15377"/>
        <dbReference type="ChEBI" id="CHEBI:15379"/>
        <dbReference type="ChEBI" id="CHEBI:15724"/>
        <dbReference type="ChEBI" id="CHEBI:57783"/>
        <dbReference type="ChEBI" id="CHEBI:58349"/>
        <dbReference type="ChEBI" id="CHEBI:58389"/>
        <dbReference type="EC" id="1.14.13.148"/>
    </reaction>
    <physiologicalReaction direction="left-to-right" evidence="25">
        <dbReference type="Rhea" id="RHEA:31980"/>
    </physiologicalReaction>
</comment>
<evidence type="ECO:0000256" key="5">
    <source>
        <dbReference type="ARBA" id="ARBA00012806"/>
    </source>
</evidence>
<dbReference type="InterPro" id="IPR050346">
    <property type="entry name" value="FMO-like"/>
</dbReference>
<comment type="caution">
    <text evidence="28">The sequence shown here is derived from an EMBL/GenBank/DDBJ whole genome shotgun (WGS) entry which is preliminary data.</text>
</comment>
<evidence type="ECO:0000256" key="26">
    <source>
        <dbReference type="ARBA" id="ARBA00049443"/>
    </source>
</evidence>